<keyword evidence="4" id="KW-1185">Reference proteome</keyword>
<proteinExistence type="predicted"/>
<dbReference type="OrthoDB" id="8809170at2"/>
<protein>
    <submittedName>
        <fullName evidence="3">Zona occludens toxin, predicted ATPase</fullName>
    </submittedName>
</protein>
<dbReference type="InterPro" id="IPR008900">
    <property type="entry name" value="Zot_N"/>
</dbReference>
<evidence type="ECO:0000259" key="2">
    <source>
        <dbReference type="Pfam" id="PF05707"/>
    </source>
</evidence>
<feature type="transmembrane region" description="Helical" evidence="1">
    <location>
        <begin position="184"/>
        <end position="203"/>
    </location>
</feature>
<sequence length="339" mass="38751">MIYLFTGQPGSQKTANMIHFVMNDDQFKNRPVFFYNIRGCTVPDWQELTEDEVKEWYKLPEGSVVLIDEAQTIFRPQKWDKGKEMMVTELETHRHHGFDIVMTTQHPMLINTDVRRQVQQHRHYKKPYGLKSSCAVWEKAVTDPENAAALREAENRSGNVPKTVFDLYTSTVLNTHKKRIPKKLVVFICLVLGVVASIGYFAWDISSRMDSAATEADLPKEAAAAASKLLSPSTSDNSDNAFKAVYPLDPVEYAKMWQPRIPSMPETAPVYDELIKPTVAPKTRCYGYHRDGEYNCRCVTQQMTPVEMEYQQCVNIVNNGLWDPAPIRSASYDNQGRIM</sequence>
<keyword evidence="1" id="KW-0472">Membrane</keyword>
<dbReference type="EMBL" id="FNRJ01000019">
    <property type="protein sequence ID" value="SEB11958.1"/>
    <property type="molecule type" value="Genomic_DNA"/>
</dbReference>
<feature type="domain" description="Zona occludens toxin N-terminal" evidence="2">
    <location>
        <begin position="1"/>
        <end position="172"/>
    </location>
</feature>
<evidence type="ECO:0000256" key="1">
    <source>
        <dbReference type="SAM" id="Phobius"/>
    </source>
</evidence>
<accession>A0A1H4GSX4</accession>
<dbReference type="SUPFAM" id="SSF52540">
    <property type="entry name" value="P-loop containing nucleoside triphosphate hydrolases"/>
    <property type="match status" value="1"/>
</dbReference>
<organism evidence="3 4">
    <name type="scientific">Marinobacterium iners DSM 11526</name>
    <dbReference type="NCBI Taxonomy" id="1122198"/>
    <lineage>
        <taxon>Bacteria</taxon>
        <taxon>Pseudomonadati</taxon>
        <taxon>Pseudomonadota</taxon>
        <taxon>Gammaproteobacteria</taxon>
        <taxon>Oceanospirillales</taxon>
        <taxon>Oceanospirillaceae</taxon>
        <taxon>Marinobacterium</taxon>
    </lineage>
</organism>
<evidence type="ECO:0000313" key="3">
    <source>
        <dbReference type="EMBL" id="SEB11958.1"/>
    </source>
</evidence>
<dbReference type="Gene3D" id="3.40.50.300">
    <property type="entry name" value="P-loop containing nucleotide triphosphate hydrolases"/>
    <property type="match status" value="1"/>
</dbReference>
<dbReference type="Proteomes" id="UP000242469">
    <property type="component" value="Unassembled WGS sequence"/>
</dbReference>
<gene>
    <name evidence="3" type="ORF">SAMN02745729_11932</name>
</gene>
<dbReference type="InterPro" id="IPR027417">
    <property type="entry name" value="P-loop_NTPase"/>
</dbReference>
<keyword evidence="1" id="KW-1133">Transmembrane helix</keyword>
<evidence type="ECO:0000313" key="4">
    <source>
        <dbReference type="Proteomes" id="UP000242469"/>
    </source>
</evidence>
<dbReference type="STRING" id="1122198.SAMN02745729_11932"/>
<reference evidence="4" key="1">
    <citation type="submission" date="2016-10" db="EMBL/GenBank/DDBJ databases">
        <authorList>
            <person name="Varghese N."/>
            <person name="Submissions S."/>
        </authorList>
    </citation>
    <scope>NUCLEOTIDE SEQUENCE [LARGE SCALE GENOMIC DNA]</scope>
    <source>
        <strain evidence="4">DSM 11526</strain>
    </source>
</reference>
<keyword evidence="1" id="KW-0812">Transmembrane</keyword>
<dbReference type="Pfam" id="PF05707">
    <property type="entry name" value="Zot"/>
    <property type="match status" value="1"/>
</dbReference>
<name>A0A1H4GSX4_9GAMM</name>
<dbReference type="RefSeq" id="WP_091827759.1">
    <property type="nucleotide sequence ID" value="NZ_FNRJ01000019.1"/>
</dbReference>
<dbReference type="AlphaFoldDB" id="A0A1H4GSX4"/>